<reference evidence="8 9" key="1">
    <citation type="submission" date="2014-12" db="EMBL/GenBank/DDBJ databases">
        <title>Draft genome sequences of 29 type strains of Enterococci.</title>
        <authorList>
            <person name="Zhong Z."/>
            <person name="Sun Z."/>
            <person name="Liu W."/>
            <person name="Zhang W."/>
            <person name="Zhang H."/>
        </authorList>
    </citation>
    <scope>NUCLEOTIDE SEQUENCE [LARGE SCALE GENOMIC DNA]</scope>
    <source>
        <strain evidence="8 9">DSM 22802</strain>
    </source>
</reference>
<dbReference type="Gene3D" id="1.10.443.10">
    <property type="entry name" value="Intergrase catalytic core"/>
    <property type="match status" value="1"/>
</dbReference>
<dbReference type="PANTHER" id="PTHR30349">
    <property type="entry name" value="PHAGE INTEGRASE-RELATED"/>
    <property type="match status" value="1"/>
</dbReference>
<evidence type="ECO:0000313" key="8">
    <source>
        <dbReference type="EMBL" id="OJG36238.1"/>
    </source>
</evidence>
<evidence type="ECO:0000256" key="3">
    <source>
        <dbReference type="ARBA" id="ARBA00023172"/>
    </source>
</evidence>
<evidence type="ECO:0000256" key="4">
    <source>
        <dbReference type="PROSITE-ProRule" id="PRU01248"/>
    </source>
</evidence>
<evidence type="ECO:0000259" key="6">
    <source>
        <dbReference type="PROSITE" id="PS51898"/>
    </source>
</evidence>
<organism evidence="8 9">
    <name type="scientific">Enterococcus devriesei</name>
    <dbReference type="NCBI Taxonomy" id="319970"/>
    <lineage>
        <taxon>Bacteria</taxon>
        <taxon>Bacillati</taxon>
        <taxon>Bacillota</taxon>
        <taxon>Bacilli</taxon>
        <taxon>Lactobacillales</taxon>
        <taxon>Enterococcaceae</taxon>
        <taxon>Enterococcus</taxon>
    </lineage>
</organism>
<name>A0A1L8SWA2_9ENTE</name>
<evidence type="ECO:0000256" key="1">
    <source>
        <dbReference type="ARBA" id="ARBA00008857"/>
    </source>
</evidence>
<dbReference type="CDD" id="cd01189">
    <property type="entry name" value="INT_ICEBs1_C_like"/>
    <property type="match status" value="1"/>
</dbReference>
<comment type="caution">
    <text evidence="8">The sequence shown here is derived from an EMBL/GenBank/DDBJ whole genome shotgun (WGS) entry which is preliminary data.</text>
</comment>
<dbReference type="GO" id="GO:0003677">
    <property type="term" value="F:DNA binding"/>
    <property type="evidence" value="ECO:0007669"/>
    <property type="project" value="UniProtKB-UniRule"/>
</dbReference>
<dbReference type="GO" id="GO:0015074">
    <property type="term" value="P:DNA integration"/>
    <property type="evidence" value="ECO:0007669"/>
    <property type="project" value="InterPro"/>
</dbReference>
<evidence type="ECO:0008006" key="10">
    <source>
        <dbReference type="Google" id="ProtNLM"/>
    </source>
</evidence>
<evidence type="ECO:0000259" key="7">
    <source>
        <dbReference type="PROSITE" id="PS51900"/>
    </source>
</evidence>
<accession>A0A1L8SWA2</accession>
<dbReference type="EMBL" id="JXKM01000003">
    <property type="protein sequence ID" value="OJG36238.1"/>
    <property type="molecule type" value="Genomic_DNA"/>
</dbReference>
<dbReference type="InterPro" id="IPR044068">
    <property type="entry name" value="CB"/>
</dbReference>
<dbReference type="PANTHER" id="PTHR30349:SF64">
    <property type="entry name" value="PROPHAGE INTEGRASE INTD-RELATED"/>
    <property type="match status" value="1"/>
</dbReference>
<dbReference type="InterPro" id="IPR011010">
    <property type="entry name" value="DNA_brk_join_enz"/>
</dbReference>
<dbReference type="InterPro" id="IPR050090">
    <property type="entry name" value="Tyrosine_recombinase_XerCD"/>
</dbReference>
<dbReference type="InterPro" id="IPR002104">
    <property type="entry name" value="Integrase_catalytic"/>
</dbReference>
<dbReference type="RefSeq" id="WP_071861488.1">
    <property type="nucleotide sequence ID" value="NZ_JBHLVS010000031.1"/>
</dbReference>
<evidence type="ECO:0000256" key="5">
    <source>
        <dbReference type="SAM" id="Coils"/>
    </source>
</evidence>
<dbReference type="InterPro" id="IPR010998">
    <property type="entry name" value="Integrase_recombinase_N"/>
</dbReference>
<evidence type="ECO:0000256" key="2">
    <source>
        <dbReference type="ARBA" id="ARBA00023125"/>
    </source>
</evidence>
<dbReference type="InterPro" id="IPR013762">
    <property type="entry name" value="Integrase-like_cat_sf"/>
</dbReference>
<keyword evidence="5" id="KW-0175">Coiled coil</keyword>
<dbReference type="PROSITE" id="PS51898">
    <property type="entry name" value="TYR_RECOMBINASE"/>
    <property type="match status" value="1"/>
</dbReference>
<dbReference type="GO" id="GO:0006310">
    <property type="term" value="P:DNA recombination"/>
    <property type="evidence" value="ECO:0007669"/>
    <property type="project" value="UniProtKB-KW"/>
</dbReference>
<dbReference type="Gene3D" id="1.10.150.130">
    <property type="match status" value="1"/>
</dbReference>
<dbReference type="STRING" id="319970.RV00_GL001597"/>
<proteinExistence type="inferred from homology"/>
<dbReference type="OrthoDB" id="9803188at2"/>
<feature type="coiled-coil region" evidence="5">
    <location>
        <begin position="37"/>
        <end position="64"/>
    </location>
</feature>
<keyword evidence="9" id="KW-1185">Reference proteome</keyword>
<feature type="domain" description="Tyr recombinase" evidence="6">
    <location>
        <begin position="170"/>
        <end position="371"/>
    </location>
</feature>
<dbReference type="Proteomes" id="UP000183700">
    <property type="component" value="Unassembled WGS sequence"/>
</dbReference>
<dbReference type="PROSITE" id="PS51900">
    <property type="entry name" value="CB"/>
    <property type="match status" value="1"/>
</dbReference>
<sequence length="378" mass="43894">MWIEELPNGKYKYSERYIDPYTEKSRKVSITLNSKSNQAKKQANIELQEKIDKKIEEKNQIKITLGELLNAWWNQHKVSIRQSSKVNYEKLLKYIRKNINTEAVVRNTDTKFYQDFLNGLTQSYEYKKKFRSVLKMALDYAVDMEMIKINPISRTKVPKPALTKETYEKIEDKYLEEEEINKLLNVYYSTFQSVHHGRLAEFMYLTGLRAGEAISLTIDDYDPDSKTIKVIGTLDYSDGYKNAKKEMPKTLASYREIDLSNRAIEIIDELILENKLKFKGKTSYLFVGKTGKPIQINAFNNSLKAMNDKLGKDAIKKKMSSHIFRHSHISLLAELNIPVKAIMERVGHSDMETTMKIYTHVTKKTKASIVEKLNAKGK</sequence>
<dbReference type="SUPFAM" id="SSF56349">
    <property type="entry name" value="DNA breaking-rejoining enzymes"/>
    <property type="match status" value="1"/>
</dbReference>
<comment type="similarity">
    <text evidence="1">Belongs to the 'phage' integrase family.</text>
</comment>
<feature type="domain" description="Core-binding (CB)" evidence="7">
    <location>
        <begin position="63"/>
        <end position="142"/>
    </location>
</feature>
<dbReference type="Pfam" id="PF00589">
    <property type="entry name" value="Phage_integrase"/>
    <property type="match status" value="1"/>
</dbReference>
<keyword evidence="3" id="KW-0233">DNA recombination</keyword>
<protein>
    <recommendedName>
        <fullName evidence="10">Integrase</fullName>
    </recommendedName>
</protein>
<dbReference type="AlphaFoldDB" id="A0A1L8SWA2"/>
<evidence type="ECO:0000313" key="9">
    <source>
        <dbReference type="Proteomes" id="UP000183700"/>
    </source>
</evidence>
<keyword evidence="2 4" id="KW-0238">DNA-binding</keyword>
<gene>
    <name evidence="8" type="ORF">RV00_GL001597</name>
</gene>